<evidence type="ECO:0000259" key="5">
    <source>
        <dbReference type="PROSITE" id="PS50893"/>
    </source>
</evidence>
<keyword evidence="2" id="KW-0813">Transport</keyword>
<dbReference type="InterPro" id="IPR003593">
    <property type="entry name" value="AAA+_ATPase"/>
</dbReference>
<dbReference type="PANTHER" id="PTHR43776">
    <property type="entry name" value="TRANSPORT ATP-BINDING PROTEIN"/>
    <property type="match status" value="1"/>
</dbReference>
<dbReference type="GO" id="GO:0016887">
    <property type="term" value="F:ATP hydrolysis activity"/>
    <property type="evidence" value="ECO:0007669"/>
    <property type="project" value="InterPro"/>
</dbReference>
<feature type="domain" description="ABC transporter" evidence="5">
    <location>
        <begin position="5"/>
        <end position="245"/>
    </location>
</feature>
<dbReference type="InterPro" id="IPR050319">
    <property type="entry name" value="ABC_transp_ATP-bind"/>
</dbReference>
<evidence type="ECO:0000256" key="1">
    <source>
        <dbReference type="ARBA" id="ARBA00005417"/>
    </source>
</evidence>
<dbReference type="Proteomes" id="UP000246635">
    <property type="component" value="Unassembled WGS sequence"/>
</dbReference>
<evidence type="ECO:0000256" key="2">
    <source>
        <dbReference type="ARBA" id="ARBA00022448"/>
    </source>
</evidence>
<comment type="similarity">
    <text evidence="1">Belongs to the ABC transporter superfamily.</text>
</comment>
<dbReference type="InterPro" id="IPR017871">
    <property type="entry name" value="ABC_transporter-like_CS"/>
</dbReference>
<organism evidence="6 7">
    <name type="scientific">Paenibacillus cellulosilyticus</name>
    <dbReference type="NCBI Taxonomy" id="375489"/>
    <lineage>
        <taxon>Bacteria</taxon>
        <taxon>Bacillati</taxon>
        <taxon>Bacillota</taxon>
        <taxon>Bacilli</taxon>
        <taxon>Bacillales</taxon>
        <taxon>Paenibacillaceae</taxon>
        <taxon>Paenibacillus</taxon>
    </lineage>
</organism>
<evidence type="ECO:0000313" key="7">
    <source>
        <dbReference type="Proteomes" id="UP000246635"/>
    </source>
</evidence>
<reference evidence="6 7" key="1">
    <citation type="submission" date="2018-05" db="EMBL/GenBank/DDBJ databases">
        <title>Genomic Encyclopedia of Type Strains, Phase III (KMG-III): the genomes of soil and plant-associated and newly described type strains.</title>
        <authorList>
            <person name="Whitman W."/>
        </authorList>
    </citation>
    <scope>NUCLEOTIDE SEQUENCE [LARGE SCALE GENOMIC DNA]</scope>
    <source>
        <strain evidence="6 7">CECT 5696</strain>
    </source>
</reference>
<gene>
    <name evidence="6" type="ORF">DFQ01_105135</name>
</gene>
<dbReference type="AlphaFoldDB" id="A0A2V2YW05"/>
<dbReference type="PANTHER" id="PTHR43776:SF7">
    <property type="entry name" value="D,D-DIPEPTIDE TRANSPORT ATP-BINDING PROTEIN DDPF-RELATED"/>
    <property type="match status" value="1"/>
</dbReference>
<keyword evidence="7" id="KW-1185">Reference proteome</keyword>
<dbReference type="SMART" id="SM00382">
    <property type="entry name" value="AAA"/>
    <property type="match status" value="1"/>
</dbReference>
<dbReference type="GO" id="GO:0005524">
    <property type="term" value="F:ATP binding"/>
    <property type="evidence" value="ECO:0007669"/>
    <property type="project" value="UniProtKB-KW"/>
</dbReference>
<protein>
    <submittedName>
        <fullName evidence="6">Oligopeptide transport system ATP-binding protein</fullName>
    </submittedName>
</protein>
<sequence>MSVLLQVENVTKHYAGSVKGQTIRAVDGVTFELEHNEIFACIGESGSGKSTLAELIVGLQQPTSGTLTWLDDARAPHMSKPTSQPQLVFQNPDRSMNPYWRIRDIVTEPMRLGGCPKRQAYAEAEQLLAKVKLSADLLGRYPHECSGGQKQRIAIARALSVSPKLLIADEITSALDPSTEAEILQLLLSLKQSEGMSILYITHRLETISGFADRVAVMKNGAILEMGETDSVLADPQSAYTIELLRAVQYS</sequence>
<dbReference type="CDD" id="cd03257">
    <property type="entry name" value="ABC_NikE_OppD_transporters"/>
    <property type="match status" value="1"/>
</dbReference>
<dbReference type="EMBL" id="QGTQ01000005">
    <property type="protein sequence ID" value="PWW05151.1"/>
    <property type="molecule type" value="Genomic_DNA"/>
</dbReference>
<dbReference type="RefSeq" id="WP_245946600.1">
    <property type="nucleotide sequence ID" value="NZ_CP054613.1"/>
</dbReference>
<keyword evidence="3" id="KW-0547">Nucleotide-binding</keyword>
<keyword evidence="4 6" id="KW-0067">ATP-binding</keyword>
<comment type="caution">
    <text evidence="6">The sequence shown here is derived from an EMBL/GenBank/DDBJ whole genome shotgun (WGS) entry which is preliminary data.</text>
</comment>
<dbReference type="PROSITE" id="PS00211">
    <property type="entry name" value="ABC_TRANSPORTER_1"/>
    <property type="match status" value="1"/>
</dbReference>
<evidence type="ECO:0000313" key="6">
    <source>
        <dbReference type="EMBL" id="PWW05151.1"/>
    </source>
</evidence>
<dbReference type="GO" id="GO:0055085">
    <property type="term" value="P:transmembrane transport"/>
    <property type="evidence" value="ECO:0007669"/>
    <property type="project" value="UniProtKB-ARBA"/>
</dbReference>
<evidence type="ECO:0000256" key="3">
    <source>
        <dbReference type="ARBA" id="ARBA00022741"/>
    </source>
</evidence>
<accession>A0A2V2YW05</accession>
<dbReference type="InterPro" id="IPR003439">
    <property type="entry name" value="ABC_transporter-like_ATP-bd"/>
</dbReference>
<dbReference type="Pfam" id="PF00005">
    <property type="entry name" value="ABC_tran"/>
    <property type="match status" value="1"/>
</dbReference>
<dbReference type="Gene3D" id="3.40.50.300">
    <property type="entry name" value="P-loop containing nucleotide triphosphate hydrolases"/>
    <property type="match status" value="1"/>
</dbReference>
<dbReference type="PROSITE" id="PS50893">
    <property type="entry name" value="ABC_TRANSPORTER_2"/>
    <property type="match status" value="1"/>
</dbReference>
<evidence type="ECO:0000256" key="4">
    <source>
        <dbReference type="ARBA" id="ARBA00022840"/>
    </source>
</evidence>
<name>A0A2V2YW05_9BACL</name>
<dbReference type="InterPro" id="IPR027417">
    <property type="entry name" value="P-loop_NTPase"/>
</dbReference>
<proteinExistence type="inferred from homology"/>
<dbReference type="SUPFAM" id="SSF52540">
    <property type="entry name" value="P-loop containing nucleoside triphosphate hydrolases"/>
    <property type="match status" value="1"/>
</dbReference>